<dbReference type="PANTHER" id="PTHR31378:SF17">
    <property type="match status" value="1"/>
</dbReference>
<feature type="transmembrane region" description="Helical" evidence="1">
    <location>
        <begin position="1353"/>
        <end position="1375"/>
    </location>
</feature>
<dbReference type="Pfam" id="PF22933">
    <property type="entry name" value="ComC_SSD"/>
    <property type="match status" value="1"/>
</dbReference>
<dbReference type="InterPro" id="IPR056645">
    <property type="entry name" value="DUF7743"/>
</dbReference>
<dbReference type="PANTHER" id="PTHR31378">
    <property type="entry name" value="EGF-LIKE DOMAIN-CONTAINING PROTEIN-RELATED-RELATED"/>
    <property type="match status" value="1"/>
</dbReference>
<evidence type="ECO:0000313" key="6">
    <source>
        <dbReference type="EMBL" id="KYR00224.1"/>
    </source>
</evidence>
<keyword evidence="1" id="KW-0472">Membrane</keyword>
<feature type="transmembrane region" description="Helical" evidence="1">
    <location>
        <begin position="9"/>
        <end position="29"/>
    </location>
</feature>
<evidence type="ECO:0000259" key="4">
    <source>
        <dbReference type="Pfam" id="PF24893"/>
    </source>
</evidence>
<evidence type="ECO:0000256" key="1">
    <source>
        <dbReference type="SAM" id="Phobius"/>
    </source>
</evidence>
<dbReference type="Pfam" id="PF23034">
    <property type="entry name" value="DUF7035"/>
    <property type="match status" value="1"/>
</dbReference>
<dbReference type="InterPro" id="IPR055463">
    <property type="entry name" value="DUF7035"/>
</dbReference>
<evidence type="ECO:0000259" key="2">
    <source>
        <dbReference type="Pfam" id="PF22933"/>
    </source>
</evidence>
<evidence type="ECO:0000313" key="7">
    <source>
        <dbReference type="Proteomes" id="UP000076078"/>
    </source>
</evidence>
<proteinExistence type="predicted"/>
<feature type="domain" description="DUF7949" evidence="5">
    <location>
        <begin position="1048"/>
        <end position="1082"/>
    </location>
</feature>
<protein>
    <submittedName>
        <fullName evidence="6">EGF-like domain-containing protein</fullName>
    </submittedName>
</protein>
<dbReference type="InterPro" id="IPR054484">
    <property type="entry name" value="ComC_SSD"/>
</dbReference>
<keyword evidence="1" id="KW-1133">Transmembrane helix</keyword>
<reference evidence="6 7" key="1">
    <citation type="submission" date="2015-12" db="EMBL/GenBank/DDBJ databases">
        <title>Dictyostelia acquired genes for synthesis and detection of signals that induce cell-type specialization by lateral gene transfer from prokaryotes.</title>
        <authorList>
            <person name="Gloeckner G."/>
            <person name="Schaap P."/>
        </authorList>
    </citation>
    <scope>NUCLEOTIDE SEQUENCE [LARGE SCALE GENOMIC DNA]</scope>
    <source>
        <strain evidence="6 7">TK</strain>
    </source>
</reference>
<accession>A0A152A1Z4</accession>
<feature type="domain" description="ComC supersandwich" evidence="2">
    <location>
        <begin position="1117"/>
        <end position="1324"/>
    </location>
</feature>
<dbReference type="Proteomes" id="UP000076078">
    <property type="component" value="Unassembled WGS sequence"/>
</dbReference>
<organism evidence="6 7">
    <name type="scientific">Tieghemostelium lacteum</name>
    <name type="common">Slime mold</name>
    <name type="synonym">Dictyostelium lacteum</name>
    <dbReference type="NCBI Taxonomy" id="361077"/>
    <lineage>
        <taxon>Eukaryota</taxon>
        <taxon>Amoebozoa</taxon>
        <taxon>Evosea</taxon>
        <taxon>Eumycetozoa</taxon>
        <taxon>Dictyostelia</taxon>
        <taxon>Dictyosteliales</taxon>
        <taxon>Raperosteliaceae</taxon>
        <taxon>Tieghemostelium</taxon>
    </lineage>
</organism>
<dbReference type="OMA" id="MNINEYS"/>
<feature type="domain" description="DUF7035" evidence="3">
    <location>
        <begin position="687"/>
        <end position="805"/>
    </location>
</feature>
<sequence>MVTTIIHKFIYICIIIFHFGVINGQFRFLDLVVPGSNNVYGSDDIGCEYFIKFQSYDESVNVIYIYETPPRYLGSTLQGIHSLYAELTFRSAVGSNLNVSLQFRDSNNPLQYNVIYEVNDLYWFPVCERQPYPLDNYATELFYTPGESYTFYYVMKFLDLVKFAKLTFSQTSSPNFYKCSGEWLNMKYYLVTCNFVVEPGDISATIPVTIEYRLTNNENSYQTYSVASYMNNGQFPISDIIQRFYPNDTIGIYQWPNKFYQELTVTNPPSNIYRYIVPLNVATSLPPGTFVKYNPYETMFIYGNLSTRTYIDTVSVPDIDSSVYFQPLTLDNMVAQSVFTGSPREYNVMGSYSKPQFSLLTTTISTLLVLDQRYQVQYSFSPFYWYRMNINEYSRIMFYEFPYGITSIVPYRTLNEYTLEVPLTVYSTDISYYRDGVISDYSYIGSLVDTAAPRLEPMEFEYVNSQELTLIRLIASDMSSGFSFIEFYFVDSNDNRFETIFQVTSEDLVDGSVNDGVYETLVKPYKFYSPEYSIKATYSDQVGNIGDISEGISFIPDFPFLVDNKNQLVGNSNITITSFSFLENEVNLTSDGFTNVLKFTCAGTPMNSFVSIGLVFDAGSEYYERFFGSFDTVEQVYKIEFYLPPRLQSGPIQYFIEGQYFKFSYIALRAITNLPTNLSVVSNWSERFPPMVTNLVPFSETVNGIIKCSFNITIEDQGNGFKSGIVSIWSDIDPQLRNFTLSSNGYNKYLDTYQISFTLNQSECVNQSFEIYYLSLTDTNNLTSDSSGNLKFNSFMKILDTIQGSLTIEDCQSPPSTINPTLTNLTILNNLPINVGSSQRDFDILFEVTDSSVPVSKHHIPYCYISTIFLRQIKVPSVFVQFLDSSKLIAQWRCSGSVPYGFGARSIGGEGNNLTISIYGFANIGLSFGGSSNTFNGYYLTTEFNISPIIEDIKLSPMPGLSRYLKMDIFGRQLKGVLPKLNILYQDSIYPDVLEITYQSYTFMSGIRVRSNVGYANVTVRFNDTQTNTFTIFTGNPPVTPSPESPKCQGTPECGGPSNGLCTDRGCQCKSPWIGPTCQSQIVIITPPYINTTSPTIDNDFNVTLPDGEIVSLRNLISIVQLNEYNYQGQLKSSFQFTRWKFTNTTLSNQTDYQEYLYESEIANKKSNITVTIQYYNKKMEITFANENLVMQPSSIKYKIFIDGYAFESSLNYLELVMSVALESLDTDDDQCSLSQFGTSNEGENSQNDFVKLQIGEHSLYGRFIRRGIIDGNRITNVTNRLVSTQDLGLNPVQQQYYKSQEFISMRIPNFHSNSTLDPDFSVLIDTSTVDNKNSNSVCSNNHSKSGLTKSKLAGIIIGSILFALAIVIITIYIINKSRKHKLFIKNLNEKAQEFQ</sequence>
<evidence type="ECO:0000259" key="5">
    <source>
        <dbReference type="Pfam" id="PF25820"/>
    </source>
</evidence>
<evidence type="ECO:0000259" key="3">
    <source>
        <dbReference type="Pfam" id="PF23034"/>
    </source>
</evidence>
<comment type="caution">
    <text evidence="6">The sequence shown here is derived from an EMBL/GenBank/DDBJ whole genome shotgun (WGS) entry which is preliminary data.</text>
</comment>
<keyword evidence="7" id="KW-1185">Reference proteome</keyword>
<gene>
    <name evidence="6" type="ORF">DLAC_03382</name>
</gene>
<dbReference type="InterPro" id="IPR057709">
    <property type="entry name" value="DUF7949"/>
</dbReference>
<dbReference type="EMBL" id="LODT01000016">
    <property type="protein sequence ID" value="KYR00224.1"/>
    <property type="molecule type" value="Genomic_DNA"/>
</dbReference>
<feature type="domain" description="DUF7743" evidence="4">
    <location>
        <begin position="448"/>
        <end position="556"/>
    </location>
</feature>
<dbReference type="Pfam" id="PF24893">
    <property type="entry name" value="DUF7743"/>
    <property type="match status" value="1"/>
</dbReference>
<name>A0A152A1Z4_TIELA</name>
<keyword evidence="1" id="KW-0812">Transmembrane</keyword>
<dbReference type="InParanoid" id="A0A152A1Z4"/>
<dbReference type="Pfam" id="PF25820">
    <property type="entry name" value="DUF7949"/>
    <property type="match status" value="1"/>
</dbReference>